<dbReference type="eggNOG" id="COG1090">
    <property type="taxonomic scope" value="Bacteria"/>
</dbReference>
<dbReference type="InterPro" id="IPR036291">
    <property type="entry name" value="NAD(P)-bd_dom_sf"/>
</dbReference>
<dbReference type="SUPFAM" id="SSF51735">
    <property type="entry name" value="NAD(P)-binding Rossmann-fold domains"/>
    <property type="match status" value="1"/>
</dbReference>
<sequence length="304" mass="34235">MIKKILITGGSGFLGTHLTKELLERGYRVNHLSRGERRQILGVTTYFWNIETGEIDERCLEGVEIIIHLAGAGIGDKRWTDKRKQEIIKSRVDSINLIYHLMDKINHQVETVISASASGYYSDRGDEMMEEPALPKNDFLGNCCHLWEKAVDRGKDFDLRIVKLRTGIILDKEKGAFPKLVVPFKLGVGAPLGNGRQWMSWIHIKDAVGVYMHFIENDLGGVYNMSSPEPHRNKAFSSLLSKKLHKFLWVPAVPGIVLKIALGEMSTILLGSTKMSVAKLLATGYRFKYPTLNMALDNLLDKKV</sequence>
<evidence type="ECO:0000256" key="1">
    <source>
        <dbReference type="ARBA" id="ARBA00009353"/>
    </source>
</evidence>
<dbReference type="PANTHER" id="PTHR11092">
    <property type="entry name" value="SUGAR NUCLEOTIDE EPIMERASE RELATED"/>
    <property type="match status" value="1"/>
</dbReference>
<dbReference type="RefSeq" id="WP_013633567.1">
    <property type="nucleotide sequence ID" value="NC_015177.1"/>
</dbReference>
<dbReference type="InterPro" id="IPR013549">
    <property type="entry name" value="DUF1731"/>
</dbReference>
<comment type="similarity">
    <text evidence="1">Belongs to the NAD(P)-dependent epimerase/dehydratase family. SDR39U1 subfamily.</text>
</comment>
<dbReference type="NCBIfam" id="TIGR01777">
    <property type="entry name" value="yfcH"/>
    <property type="match status" value="1"/>
</dbReference>
<proteinExistence type="inferred from homology"/>
<dbReference type="PANTHER" id="PTHR11092:SF0">
    <property type="entry name" value="EPIMERASE FAMILY PROTEIN SDR39U1"/>
    <property type="match status" value="1"/>
</dbReference>
<feature type="domain" description="NAD-dependent epimerase/dehydratase" evidence="2">
    <location>
        <begin position="5"/>
        <end position="225"/>
    </location>
</feature>
<protein>
    <recommendedName>
        <fullName evidence="6">TIGR01777 family protein</fullName>
    </recommendedName>
</protein>
<dbReference type="Pfam" id="PF01370">
    <property type="entry name" value="Epimerase"/>
    <property type="match status" value="1"/>
</dbReference>
<dbReference type="AlphaFoldDB" id="F0S4R4"/>
<organism evidence="4 5">
    <name type="scientific">Pseudopedobacter saltans (strain ATCC 51119 / DSM 12145 / JCM 21818 / CCUG 39354 / LMG 10337 / NBRC 100064 / NCIMB 13643)</name>
    <name type="common">Pedobacter saltans</name>
    <dbReference type="NCBI Taxonomy" id="762903"/>
    <lineage>
        <taxon>Bacteria</taxon>
        <taxon>Pseudomonadati</taxon>
        <taxon>Bacteroidota</taxon>
        <taxon>Sphingobacteriia</taxon>
        <taxon>Sphingobacteriales</taxon>
        <taxon>Sphingobacteriaceae</taxon>
        <taxon>Pseudopedobacter</taxon>
    </lineage>
</organism>
<dbReference type="OrthoDB" id="9801773at2"/>
<dbReference type="HOGENOM" id="CLU_047373_0_3_10"/>
<dbReference type="Gene3D" id="3.40.50.720">
    <property type="entry name" value="NAD(P)-binding Rossmann-like Domain"/>
    <property type="match status" value="1"/>
</dbReference>
<keyword evidence="5" id="KW-1185">Reference proteome</keyword>
<accession>F0S4R4</accession>
<evidence type="ECO:0008006" key="6">
    <source>
        <dbReference type="Google" id="ProtNLM"/>
    </source>
</evidence>
<evidence type="ECO:0000313" key="5">
    <source>
        <dbReference type="Proteomes" id="UP000000310"/>
    </source>
</evidence>
<dbReference type="EMBL" id="CP002545">
    <property type="protein sequence ID" value="ADY53082.1"/>
    <property type="molecule type" value="Genomic_DNA"/>
</dbReference>
<feature type="domain" description="DUF1731" evidence="3">
    <location>
        <begin position="253"/>
        <end position="299"/>
    </location>
</feature>
<evidence type="ECO:0000259" key="2">
    <source>
        <dbReference type="Pfam" id="PF01370"/>
    </source>
</evidence>
<reference evidence="4 5" key="1">
    <citation type="journal article" date="2011" name="Stand. Genomic Sci.">
        <title>Complete genome sequence of the gliding, heparinolytic Pedobacter saltans type strain (113).</title>
        <authorList>
            <person name="Liolios K."/>
            <person name="Sikorski J."/>
            <person name="Lu M."/>
            <person name="Nolan M."/>
            <person name="Lapidus A."/>
            <person name="Lucas S."/>
            <person name="Hammon N."/>
            <person name="Deshpande S."/>
            <person name="Cheng J.F."/>
            <person name="Tapia R."/>
            <person name="Han C."/>
            <person name="Goodwin L."/>
            <person name="Pitluck S."/>
            <person name="Huntemann M."/>
            <person name="Ivanova N."/>
            <person name="Pagani I."/>
            <person name="Mavromatis K."/>
            <person name="Ovchinikova G."/>
            <person name="Pati A."/>
            <person name="Chen A."/>
            <person name="Palaniappan K."/>
            <person name="Land M."/>
            <person name="Hauser L."/>
            <person name="Brambilla E.M."/>
            <person name="Kotsyurbenko O."/>
            <person name="Rohde M."/>
            <person name="Tindall B.J."/>
            <person name="Abt B."/>
            <person name="Goker M."/>
            <person name="Detter J.C."/>
            <person name="Woyke T."/>
            <person name="Bristow J."/>
            <person name="Eisen J.A."/>
            <person name="Markowitz V."/>
            <person name="Hugenholtz P."/>
            <person name="Klenk H.P."/>
            <person name="Kyrpides N.C."/>
        </authorList>
    </citation>
    <scope>NUCLEOTIDE SEQUENCE [LARGE SCALE GENOMIC DNA]</scope>
    <source>
        <strain evidence="5">ATCC 51119 / DSM 12145 / JCM 21818 / LMG 10337 / NBRC 100064 / NCIMB 13643</strain>
    </source>
</reference>
<dbReference type="KEGG" id="psn:Pedsa_2538"/>
<evidence type="ECO:0000259" key="3">
    <source>
        <dbReference type="Pfam" id="PF08338"/>
    </source>
</evidence>
<reference evidence="5" key="2">
    <citation type="submission" date="2011-02" db="EMBL/GenBank/DDBJ databases">
        <title>The complete genome of Pedobacter saltans DSM 12145.</title>
        <authorList>
            <consortium name="US DOE Joint Genome Institute (JGI-PGF)"/>
            <person name="Lucas S."/>
            <person name="Copeland A."/>
            <person name="Lapidus A."/>
            <person name="Bruce D."/>
            <person name="Goodwin L."/>
            <person name="Pitluck S."/>
            <person name="Kyrpides N."/>
            <person name="Mavromatis K."/>
            <person name="Pagani I."/>
            <person name="Ivanova N."/>
            <person name="Ovchinnikova G."/>
            <person name="Lu M."/>
            <person name="Detter J.C."/>
            <person name="Han C."/>
            <person name="Land M."/>
            <person name="Hauser L."/>
            <person name="Markowitz V."/>
            <person name="Cheng J.-F."/>
            <person name="Hugenholtz P."/>
            <person name="Woyke T."/>
            <person name="Wu D."/>
            <person name="Tindall B."/>
            <person name="Pomrenke H.G."/>
            <person name="Brambilla E."/>
            <person name="Klenk H.-P."/>
            <person name="Eisen J.A."/>
        </authorList>
    </citation>
    <scope>NUCLEOTIDE SEQUENCE [LARGE SCALE GENOMIC DNA]</scope>
    <source>
        <strain evidence="5">ATCC 51119 / DSM 12145 / JCM 21818 / LMG 10337 / NBRC 100064 / NCIMB 13643</strain>
    </source>
</reference>
<dbReference type="Pfam" id="PF08338">
    <property type="entry name" value="DUF1731"/>
    <property type="match status" value="1"/>
</dbReference>
<name>F0S4R4_PSESL</name>
<dbReference type="STRING" id="762903.Pedsa_2538"/>
<dbReference type="InterPro" id="IPR010099">
    <property type="entry name" value="SDR39U1"/>
</dbReference>
<dbReference type="InterPro" id="IPR001509">
    <property type="entry name" value="Epimerase_deHydtase"/>
</dbReference>
<gene>
    <name evidence="4" type="ordered locus">Pedsa_2538</name>
</gene>
<dbReference type="Proteomes" id="UP000000310">
    <property type="component" value="Chromosome"/>
</dbReference>
<evidence type="ECO:0000313" key="4">
    <source>
        <dbReference type="EMBL" id="ADY53082.1"/>
    </source>
</evidence>